<dbReference type="GO" id="GO:0043190">
    <property type="term" value="C:ATP-binding cassette (ABC) transporter complex"/>
    <property type="evidence" value="ECO:0007669"/>
    <property type="project" value="TreeGrafter"/>
</dbReference>
<dbReference type="RefSeq" id="WP_150935697.1">
    <property type="nucleotide sequence ID" value="NZ_WAAT01000001.1"/>
</dbReference>
<dbReference type="InterPro" id="IPR003439">
    <property type="entry name" value="ABC_transporter-like_ATP-bd"/>
</dbReference>
<feature type="domain" description="ABC transporter" evidence="4">
    <location>
        <begin position="181"/>
        <end position="405"/>
    </location>
</feature>
<name>A0A6N6ML04_9FLAO</name>
<dbReference type="Proteomes" id="UP000441333">
    <property type="component" value="Unassembled WGS sequence"/>
</dbReference>
<dbReference type="Pfam" id="PF00005">
    <property type="entry name" value="ABC_tran"/>
    <property type="match status" value="1"/>
</dbReference>
<organism evidence="5 6">
    <name type="scientific">Pseudotamlana haliotis</name>
    <dbReference type="NCBI Taxonomy" id="2614804"/>
    <lineage>
        <taxon>Bacteria</taxon>
        <taxon>Pseudomonadati</taxon>
        <taxon>Bacteroidota</taxon>
        <taxon>Flavobacteriia</taxon>
        <taxon>Flavobacteriales</taxon>
        <taxon>Flavobacteriaceae</taxon>
        <taxon>Pseudotamlana</taxon>
    </lineage>
</organism>
<protein>
    <submittedName>
        <fullName evidence="5">ATP-binding cassette domain-containing protein</fullName>
    </submittedName>
</protein>
<evidence type="ECO:0000256" key="2">
    <source>
        <dbReference type="ARBA" id="ARBA00022741"/>
    </source>
</evidence>
<evidence type="ECO:0000256" key="3">
    <source>
        <dbReference type="ARBA" id="ARBA00022840"/>
    </source>
</evidence>
<dbReference type="InterPro" id="IPR003593">
    <property type="entry name" value="AAA+_ATPase"/>
</dbReference>
<dbReference type="AlphaFoldDB" id="A0A6N6ML04"/>
<dbReference type="PROSITE" id="PS00211">
    <property type="entry name" value="ABC_TRANSPORTER_1"/>
    <property type="match status" value="1"/>
</dbReference>
<evidence type="ECO:0000313" key="5">
    <source>
        <dbReference type="EMBL" id="KAB1071915.1"/>
    </source>
</evidence>
<dbReference type="InterPro" id="IPR027417">
    <property type="entry name" value="P-loop_NTPase"/>
</dbReference>
<keyword evidence="6" id="KW-1185">Reference proteome</keyword>
<keyword evidence="2" id="KW-0547">Nucleotide-binding</keyword>
<dbReference type="SMART" id="SM00382">
    <property type="entry name" value="AAA"/>
    <property type="match status" value="1"/>
</dbReference>
<dbReference type="InterPro" id="IPR050095">
    <property type="entry name" value="ECF_ABC_transporter_ATP-bd"/>
</dbReference>
<dbReference type="GO" id="GO:0005524">
    <property type="term" value="F:ATP binding"/>
    <property type="evidence" value="ECO:0007669"/>
    <property type="project" value="UniProtKB-KW"/>
</dbReference>
<gene>
    <name evidence="5" type="ORF">F6U93_00285</name>
</gene>
<dbReference type="SUPFAM" id="SSF52540">
    <property type="entry name" value="P-loop containing nucleoside triphosphate hydrolases"/>
    <property type="match status" value="2"/>
</dbReference>
<keyword evidence="3 5" id="KW-0067">ATP-binding</keyword>
<dbReference type="PANTHER" id="PTHR43553:SF3">
    <property type="entry name" value="ABC TRANSPORTER ATP-BINDING PROTEIN MODF"/>
    <property type="match status" value="1"/>
</dbReference>
<evidence type="ECO:0000256" key="1">
    <source>
        <dbReference type="ARBA" id="ARBA00022448"/>
    </source>
</evidence>
<dbReference type="Gene3D" id="3.40.50.300">
    <property type="entry name" value="P-loop containing nucleotide triphosphate hydrolases"/>
    <property type="match status" value="2"/>
</dbReference>
<reference evidence="5 6" key="1">
    <citation type="submission" date="2019-09" db="EMBL/GenBank/DDBJ databases">
        <authorList>
            <person name="Cao W.R."/>
        </authorList>
    </citation>
    <scope>NUCLEOTIDE SEQUENCE [LARGE SCALE GENOMIC DNA]</scope>
    <source>
        <strain evidence="5 6">B1N29</strain>
    </source>
</reference>
<dbReference type="PROSITE" id="PS50893">
    <property type="entry name" value="ABC_TRANSPORTER_2"/>
    <property type="match status" value="1"/>
</dbReference>
<accession>A0A6N6ML04</accession>
<dbReference type="PANTHER" id="PTHR43553">
    <property type="entry name" value="HEAVY METAL TRANSPORTER"/>
    <property type="match status" value="1"/>
</dbReference>
<dbReference type="InterPro" id="IPR017871">
    <property type="entry name" value="ABC_transporter-like_CS"/>
</dbReference>
<evidence type="ECO:0000259" key="4">
    <source>
        <dbReference type="PROSITE" id="PS50893"/>
    </source>
</evidence>
<evidence type="ECO:0000313" key="6">
    <source>
        <dbReference type="Proteomes" id="UP000441333"/>
    </source>
</evidence>
<proteinExistence type="predicted"/>
<sequence length="406" mass="46157">MEHSAFYISNKEDKQSLLKNIVSGKIIQGLEHEKGEVFSEITLNKFIQEEQRHDKYLLTTPANNSVLHASGGERKQALLFYILTKTPYYIILDNVLDSLDVSAQDEIIKTLSNLSREVVLIQLFSRQKELLPFITNLFYIKNGKCLPIKNLDVLELNLQSFFKRPLPEPEKIERKTFKTLVSFNGVSISYGEKPVVKNITWEIKQGEFWKLVGANGSGKSTLISLITGENPKAYNQDIALFDMQKGTGESVWDIRNNIGYYAAERLRGFKRLDSVENMLLSGFYDSIGLYKYPTERQKMIAYDWLKLLGLFSVKNKDFLSLSVGQQRLVLIARAMVKHPPLLILDEPTNSLDDADARIFSELVNKIASESETAIIYVSHRDESSLITPDFIFKLTPNDLGSTGQVL</sequence>
<keyword evidence="1" id="KW-0813">Transport</keyword>
<comment type="caution">
    <text evidence="5">The sequence shown here is derived from an EMBL/GenBank/DDBJ whole genome shotgun (WGS) entry which is preliminary data.</text>
</comment>
<dbReference type="EMBL" id="WAAT01000001">
    <property type="protein sequence ID" value="KAB1071915.1"/>
    <property type="molecule type" value="Genomic_DNA"/>
</dbReference>
<dbReference type="GO" id="GO:0016887">
    <property type="term" value="F:ATP hydrolysis activity"/>
    <property type="evidence" value="ECO:0007669"/>
    <property type="project" value="InterPro"/>
</dbReference>
<dbReference type="GO" id="GO:0042626">
    <property type="term" value="F:ATPase-coupled transmembrane transporter activity"/>
    <property type="evidence" value="ECO:0007669"/>
    <property type="project" value="TreeGrafter"/>
</dbReference>